<dbReference type="Proteomes" id="UP000541955">
    <property type="component" value="Unassembled WGS sequence"/>
</dbReference>
<evidence type="ECO:0000256" key="1">
    <source>
        <dbReference type="SAM" id="Phobius"/>
    </source>
</evidence>
<dbReference type="STRING" id="1552123.EP57_14320"/>
<evidence type="ECO:0000313" key="14">
    <source>
        <dbReference type="Proteomes" id="UP000539064"/>
    </source>
</evidence>
<dbReference type="EMBL" id="JAARVG010000015">
    <property type="protein sequence ID" value="MBC1794645.1"/>
    <property type="molecule type" value="Genomic_DNA"/>
</dbReference>
<dbReference type="Proteomes" id="UP000553016">
    <property type="component" value="Unassembled WGS sequence"/>
</dbReference>
<dbReference type="EMBL" id="JAARZA010000004">
    <property type="protein sequence ID" value="MBC2240810.1"/>
    <property type="molecule type" value="Genomic_DNA"/>
</dbReference>
<evidence type="ECO:0000313" key="9">
    <source>
        <dbReference type="EMBL" id="MBC2312254.1"/>
    </source>
</evidence>
<evidence type="ECO:0000313" key="7">
    <source>
        <dbReference type="EMBL" id="MBC2165667.1"/>
    </source>
</evidence>
<proteinExistence type="predicted"/>
<evidence type="ECO:0000313" key="3">
    <source>
        <dbReference type="EMBL" id="MBC1331583.1"/>
    </source>
</evidence>
<dbReference type="RefSeq" id="WP_036087642.1">
    <property type="nucleotide sequence ID" value="NZ_CBCSHQ010000019.1"/>
</dbReference>
<dbReference type="Proteomes" id="UP000547643">
    <property type="component" value="Unassembled WGS sequence"/>
</dbReference>
<evidence type="ECO:0000313" key="2">
    <source>
        <dbReference type="EMBL" id="KGL38344.1"/>
    </source>
</evidence>
<comment type="caution">
    <text evidence="2">The sequence shown here is derived from an EMBL/GenBank/DDBJ whole genome shotgun (WGS) entry which is preliminary data.</text>
</comment>
<dbReference type="EMBL" id="JNFA01000029">
    <property type="protein sequence ID" value="KGL38344.1"/>
    <property type="molecule type" value="Genomic_DNA"/>
</dbReference>
<dbReference type="Proteomes" id="UP000565628">
    <property type="component" value="Unassembled WGS sequence"/>
</dbReference>
<dbReference type="Proteomes" id="UP000546244">
    <property type="component" value="Unassembled WGS sequence"/>
</dbReference>
<dbReference type="Proteomes" id="UP000029844">
    <property type="component" value="Unassembled WGS sequence"/>
</dbReference>
<dbReference type="EMBL" id="JAARRW010000006">
    <property type="protein sequence ID" value="MBC1563194.1"/>
    <property type="molecule type" value="Genomic_DNA"/>
</dbReference>
<accession>A0A099VXR6</accession>
<dbReference type="EMBL" id="JAASWV010000028">
    <property type="protein sequence ID" value="MBC2312254.1"/>
    <property type="molecule type" value="Genomic_DNA"/>
</dbReference>
<evidence type="ECO:0000313" key="17">
    <source>
        <dbReference type="Proteomes" id="UP000547643"/>
    </source>
</evidence>
<dbReference type="EMBL" id="JAARUV010000009">
    <property type="protein sequence ID" value="MBC1780451.1"/>
    <property type="molecule type" value="Genomic_DNA"/>
</dbReference>
<evidence type="ECO:0000313" key="15">
    <source>
        <dbReference type="Proteomes" id="UP000541955"/>
    </source>
</evidence>
<reference evidence="2 11" key="1">
    <citation type="submission" date="2014-05" db="EMBL/GenBank/DDBJ databases">
        <title>Novel Listeriaceae from food processing environments.</title>
        <authorList>
            <person name="den Bakker H.C."/>
        </authorList>
    </citation>
    <scope>NUCLEOTIDE SEQUENCE [LARGE SCALE GENOMIC DNA]</scope>
    <source>
        <strain evidence="2 11">FSL A5-0281</strain>
    </source>
</reference>
<keyword evidence="1" id="KW-0472">Membrane</keyword>
<dbReference type="Proteomes" id="UP000519573">
    <property type="component" value="Unassembled WGS sequence"/>
</dbReference>
<dbReference type="Proteomes" id="UP000532866">
    <property type="component" value="Unassembled WGS sequence"/>
</dbReference>
<evidence type="ECO:0000313" key="18">
    <source>
        <dbReference type="Proteomes" id="UP000553016"/>
    </source>
</evidence>
<dbReference type="GeneID" id="58718517"/>
<keyword evidence="1" id="KW-0812">Transmembrane</keyword>
<organism evidence="2 11">
    <name type="scientific">Listeria booriae</name>
    <dbReference type="NCBI Taxonomy" id="1552123"/>
    <lineage>
        <taxon>Bacteria</taxon>
        <taxon>Bacillati</taxon>
        <taxon>Bacillota</taxon>
        <taxon>Bacilli</taxon>
        <taxon>Bacillales</taxon>
        <taxon>Listeriaceae</taxon>
        <taxon>Listeria</taxon>
    </lineage>
</organism>
<evidence type="ECO:0000313" key="11">
    <source>
        <dbReference type="Proteomes" id="UP000029844"/>
    </source>
</evidence>
<evidence type="ECO:0000313" key="13">
    <source>
        <dbReference type="Proteomes" id="UP000532866"/>
    </source>
</evidence>
<dbReference type="eggNOG" id="ENOG5033E2H">
    <property type="taxonomic scope" value="Bacteria"/>
</dbReference>
<dbReference type="AlphaFoldDB" id="A0A099VXR6"/>
<name>A0A099VXR6_9LIST</name>
<dbReference type="EMBL" id="JAARYH010000002">
    <property type="protein sequence ID" value="MBC2165667.1"/>
    <property type="molecule type" value="Genomic_DNA"/>
</dbReference>
<gene>
    <name evidence="2" type="ORF">EP57_14320</name>
    <name evidence="3" type="ORF">HB759_06400</name>
    <name evidence="4" type="ORF">HB902_14005</name>
    <name evidence="10" type="ORF">HBP98_07440</name>
    <name evidence="5" type="ORF">HCA46_16630</name>
    <name evidence="6" type="ORF">HCA52_14525</name>
    <name evidence="7" type="ORF">HCB26_03730</name>
    <name evidence="8" type="ORF">HCB35_10090</name>
    <name evidence="9" type="ORF">HCJ81_15270</name>
</gene>
<reference evidence="12 13" key="2">
    <citation type="submission" date="2020-03" db="EMBL/GenBank/DDBJ databases">
        <title>Soil Listeria distribution.</title>
        <authorList>
            <person name="Liao J."/>
            <person name="Wiedmann M."/>
        </authorList>
    </citation>
    <scope>NUCLEOTIDE SEQUENCE [LARGE SCALE GENOMIC DNA]</scope>
    <source>
        <strain evidence="9 19">FSL L7-0039</strain>
        <strain evidence="8 18">FSL L7-0149</strain>
        <strain evidence="7 12">FSL L7-0245</strain>
        <strain evidence="6 14">FSL L7-0978</strain>
        <strain evidence="5 17">FSL L7-1017</strain>
        <strain evidence="4 15">FSL L7-1387</strain>
        <strain evidence="3 13">FSL L7-1833</strain>
        <strain evidence="10 16">FSL L7-1850</strain>
    </source>
</reference>
<evidence type="ECO:0000313" key="5">
    <source>
        <dbReference type="EMBL" id="MBC1780451.1"/>
    </source>
</evidence>
<evidence type="ECO:0000313" key="16">
    <source>
        <dbReference type="Proteomes" id="UP000546244"/>
    </source>
</evidence>
<dbReference type="EMBL" id="JAARMV010000002">
    <property type="protein sequence ID" value="MBC2371824.1"/>
    <property type="molecule type" value="Genomic_DNA"/>
</dbReference>
<protein>
    <submittedName>
        <fullName evidence="2">Uncharacterized protein</fullName>
    </submittedName>
</protein>
<keyword evidence="11" id="KW-1185">Reference proteome</keyword>
<dbReference type="EMBL" id="JAAROL010000001">
    <property type="protein sequence ID" value="MBC1331583.1"/>
    <property type="molecule type" value="Genomic_DNA"/>
</dbReference>
<evidence type="ECO:0000313" key="4">
    <source>
        <dbReference type="EMBL" id="MBC1563194.1"/>
    </source>
</evidence>
<evidence type="ECO:0000313" key="6">
    <source>
        <dbReference type="EMBL" id="MBC1794645.1"/>
    </source>
</evidence>
<evidence type="ECO:0000313" key="8">
    <source>
        <dbReference type="EMBL" id="MBC2240810.1"/>
    </source>
</evidence>
<dbReference type="OrthoDB" id="2361556at2"/>
<evidence type="ECO:0000313" key="19">
    <source>
        <dbReference type="Proteomes" id="UP000565628"/>
    </source>
</evidence>
<dbReference type="Proteomes" id="UP000539064">
    <property type="component" value="Unassembled WGS sequence"/>
</dbReference>
<evidence type="ECO:0000313" key="10">
    <source>
        <dbReference type="EMBL" id="MBC2371824.1"/>
    </source>
</evidence>
<feature type="transmembrane region" description="Helical" evidence="1">
    <location>
        <begin position="28"/>
        <end position="46"/>
    </location>
</feature>
<keyword evidence="1" id="KW-1133">Transmembrane helix</keyword>
<evidence type="ECO:0000313" key="12">
    <source>
        <dbReference type="Proteomes" id="UP000519573"/>
    </source>
</evidence>
<sequence length="210" mass="23825">MIILYLVLAILCLMVATAFYGKFNMKKHWIGVAALVLLAGLMAVFFRQTFFVTGSPYYEIHKQVASTDLSSESVEGTKVNQVLDEKTQKKDFTSKPVTDKSLAKQIKVLVPKKGKKATYWVSIEDADKNRVIHIEYASDNLKTGRGVGFGDSVDQVTKAYGSAYRDLTKSDRFEQELVYEDKDNNIELRFGFWNDKVEMIWLTSLDKAPI</sequence>